<dbReference type="PANTHER" id="PTHR43449">
    <property type="entry name" value="NUCLEOTIDYLTRANSFERASE"/>
    <property type="match status" value="1"/>
</dbReference>
<feature type="domain" description="Polymerase nucleotidyl transferase" evidence="1">
    <location>
        <begin position="32"/>
        <end position="95"/>
    </location>
</feature>
<dbReference type="Gene3D" id="3.30.460.10">
    <property type="entry name" value="Beta Polymerase, domain 2"/>
    <property type="match status" value="1"/>
</dbReference>
<dbReference type="AlphaFoldDB" id="A0A2M6XSA9"/>
<gene>
    <name evidence="2" type="ORF">COT27_02900</name>
</gene>
<dbReference type="SUPFAM" id="SSF81301">
    <property type="entry name" value="Nucleotidyltransferase"/>
    <property type="match status" value="1"/>
</dbReference>
<organism evidence="2 3">
    <name type="scientific">Candidatus Kuenenbacteria bacterium CG08_land_8_20_14_0_20_37_23</name>
    <dbReference type="NCBI Taxonomy" id="1974617"/>
    <lineage>
        <taxon>Bacteria</taxon>
        <taxon>Candidatus Kueneniibacteriota</taxon>
    </lineage>
</organism>
<dbReference type="InterPro" id="IPR002934">
    <property type="entry name" value="Polymerase_NTP_transf_dom"/>
</dbReference>
<name>A0A2M6XSA9_9BACT</name>
<protein>
    <submittedName>
        <fullName evidence="2">Nucleotidyltransferase</fullName>
    </submittedName>
</protein>
<evidence type="ECO:0000313" key="3">
    <source>
        <dbReference type="Proteomes" id="UP000230586"/>
    </source>
</evidence>
<dbReference type="InterPro" id="IPR043519">
    <property type="entry name" value="NT_sf"/>
</dbReference>
<dbReference type="Pfam" id="PF01909">
    <property type="entry name" value="NTP_transf_2"/>
    <property type="match status" value="1"/>
</dbReference>
<dbReference type="GO" id="GO:0016779">
    <property type="term" value="F:nucleotidyltransferase activity"/>
    <property type="evidence" value="ECO:0007669"/>
    <property type="project" value="InterPro"/>
</dbReference>
<dbReference type="Proteomes" id="UP000230586">
    <property type="component" value="Unassembled WGS sequence"/>
</dbReference>
<reference evidence="3" key="1">
    <citation type="submission" date="2017-09" db="EMBL/GenBank/DDBJ databases">
        <title>Depth-based differentiation of microbial function through sediment-hosted aquifers and enrichment of novel symbionts in the deep terrestrial subsurface.</title>
        <authorList>
            <person name="Probst A.J."/>
            <person name="Ladd B."/>
            <person name="Jarett J.K."/>
            <person name="Geller-Mcgrath D.E."/>
            <person name="Sieber C.M.K."/>
            <person name="Emerson J.B."/>
            <person name="Anantharaman K."/>
            <person name="Thomas B.C."/>
            <person name="Malmstrom R."/>
            <person name="Stieglmeier M."/>
            <person name="Klingl A."/>
            <person name="Woyke T."/>
            <person name="Ryan C.M."/>
            <person name="Banfield J.F."/>
        </authorList>
    </citation>
    <scope>NUCLEOTIDE SEQUENCE [LARGE SCALE GENOMIC DNA]</scope>
</reference>
<dbReference type="CDD" id="cd05403">
    <property type="entry name" value="NT_KNTase_like"/>
    <property type="match status" value="1"/>
</dbReference>
<comment type="caution">
    <text evidence="2">The sequence shown here is derived from an EMBL/GenBank/DDBJ whole genome shotgun (WGS) entry which is preliminary data.</text>
</comment>
<proteinExistence type="predicted"/>
<sequence>MHQKLHRKKFASLQRHIFMAKKRIPKKVEKKIREYVDILEEDKLPIKKVILFGSYAKGTQHKWSDLDVCIVSPKFHDFFDDMQYLWAKRKFDADLSIEPLGFNPKDFRDPSSLVQEIKDHGIEIKI</sequence>
<dbReference type="PANTHER" id="PTHR43449:SF1">
    <property type="entry name" value="POLYMERASE BETA NUCLEOTIDYLTRANSFERASE DOMAIN-CONTAINING PROTEIN"/>
    <property type="match status" value="1"/>
</dbReference>
<dbReference type="EMBL" id="PEXX01000046">
    <property type="protein sequence ID" value="PIU10520.1"/>
    <property type="molecule type" value="Genomic_DNA"/>
</dbReference>
<evidence type="ECO:0000259" key="1">
    <source>
        <dbReference type="Pfam" id="PF01909"/>
    </source>
</evidence>
<keyword evidence="2" id="KW-0808">Transferase</keyword>
<accession>A0A2M6XSA9</accession>
<evidence type="ECO:0000313" key="2">
    <source>
        <dbReference type="EMBL" id="PIU10520.1"/>
    </source>
</evidence>